<dbReference type="Proteomes" id="UP000243525">
    <property type="component" value="Unassembled WGS sequence"/>
</dbReference>
<keyword evidence="2" id="KW-1185">Reference proteome</keyword>
<protein>
    <submittedName>
        <fullName evidence="1">Putative BNR repeat neuraminidase</fullName>
    </submittedName>
</protein>
<dbReference type="OrthoDB" id="6381507at2"/>
<organism evidence="1 2">
    <name type="scientific">Mangrovibacterium marinum</name>
    <dbReference type="NCBI Taxonomy" id="1639118"/>
    <lineage>
        <taxon>Bacteria</taxon>
        <taxon>Pseudomonadati</taxon>
        <taxon>Bacteroidota</taxon>
        <taxon>Bacteroidia</taxon>
        <taxon>Marinilabiliales</taxon>
        <taxon>Prolixibacteraceae</taxon>
        <taxon>Mangrovibacterium</taxon>
    </lineage>
</organism>
<sequence>MFFPKNYRNYFSGTFYLLGLLLLFSCQSQKSKLTGPIDRYELAKEGAWCWFADPRALHYENEAGTINKTYIGYIDIHGNIKASQYDFKTGETQEVLVRSWFQPDDHDNPTFLVLPDERVMIFYSRHTDEPCFYYRVSKKPGDITDLGPELKIETQNNTTYPSPFILSDDPDHFYLCWRGIGWHPTIARLSLPDPEGKVEVVWGPEQILQSTASRPYAKYTSNGKDKIYLAYTTGHPDPTMPNWLYFNSIDIHTMELKDVAGKVISKLGEELHHVAATPEYKTEQPNAVVDGTELRDWLWQVELDKDENPVIAMVQINEDKSSHDYYYARWTGSEWQKTFLTNAGGHFHQSPDIEKCYSGGMAIDDQNTNELYCSVPVDGKQGKVYELIKYTIDEQGQVETDTLTKDSERNNVRPYIIPNRNNSPLKLTWMYGNYYDWIVSKERPLGYCTSIYADYQLKRETVDLTSGLTFNETAPKTFEIPQTEEFSVFLDLELDTAAYSGELLSAGKLAYGLEGESMKTYLRFGEQIYRSNNVLGNSDRWTARSRGTNGQWYAPTKYPSVQATLVYSKGELTVYVNGLVDQLVSLPEFNEQQLSLDAMVRRIKGCKIYNRKLNYTEISTLSEN</sequence>
<reference evidence="1 2" key="1">
    <citation type="submission" date="2018-04" db="EMBL/GenBank/DDBJ databases">
        <title>Genomic Encyclopedia of Archaeal and Bacterial Type Strains, Phase II (KMG-II): from individual species to whole genera.</title>
        <authorList>
            <person name="Goeker M."/>
        </authorList>
    </citation>
    <scope>NUCLEOTIDE SEQUENCE [LARGE SCALE GENOMIC DNA]</scope>
    <source>
        <strain evidence="1 2">DSM 28823</strain>
    </source>
</reference>
<evidence type="ECO:0000313" key="1">
    <source>
        <dbReference type="EMBL" id="PTN08016.1"/>
    </source>
</evidence>
<dbReference type="PROSITE" id="PS51257">
    <property type="entry name" value="PROKAR_LIPOPROTEIN"/>
    <property type="match status" value="1"/>
</dbReference>
<name>A0A2T5C096_9BACT</name>
<comment type="caution">
    <text evidence="1">The sequence shown here is derived from an EMBL/GenBank/DDBJ whole genome shotgun (WGS) entry which is preliminary data.</text>
</comment>
<gene>
    <name evidence="1" type="ORF">C8N47_11156</name>
</gene>
<proteinExistence type="predicted"/>
<dbReference type="AlphaFoldDB" id="A0A2T5C096"/>
<evidence type="ECO:0000313" key="2">
    <source>
        <dbReference type="Proteomes" id="UP000243525"/>
    </source>
</evidence>
<accession>A0A2T5C096</accession>
<dbReference type="Pfam" id="PF15892">
    <property type="entry name" value="BNR_4"/>
    <property type="match status" value="1"/>
</dbReference>
<dbReference type="RefSeq" id="WP_107822747.1">
    <property type="nucleotide sequence ID" value="NZ_QAAD01000011.1"/>
</dbReference>
<dbReference type="EMBL" id="QAAD01000011">
    <property type="protein sequence ID" value="PTN08016.1"/>
    <property type="molecule type" value="Genomic_DNA"/>
</dbReference>